<dbReference type="RefSeq" id="WP_002480189.1">
    <property type="nucleotide sequence ID" value="NZ_CACRUO010000065.1"/>
</dbReference>
<proteinExistence type="predicted"/>
<protein>
    <recommendedName>
        <fullName evidence="2">YokE-like PH domain-containing protein</fullName>
    </recommendedName>
</protein>
<gene>
    <name evidence="1" type="ORF">SSLFYP27_02633</name>
</gene>
<name>A0A6N3FU63_STASI</name>
<sequence length="108" mass="12319">MILDKVNPNDLFPTESQQASVLGKMGYPMNGEIKIFEAAYIATNERLILNVDMAGEFYYRNIAYNEIKAIELTEDTLSLTFEIGTFKLTDFKQDEAESFKAYVTSQIK</sequence>
<dbReference type="AlphaFoldDB" id="A0A6N3FU63"/>
<reference evidence="1" key="1">
    <citation type="submission" date="2019-11" db="EMBL/GenBank/DDBJ databases">
        <authorList>
            <person name="Feng L."/>
        </authorList>
    </citation>
    <scope>NUCLEOTIDE SEQUENCE</scope>
    <source>
        <strain evidence="1">SsimulansLFYP27</strain>
    </source>
</reference>
<dbReference type="EMBL" id="CACRUO010000065">
    <property type="protein sequence ID" value="VYU55189.1"/>
    <property type="molecule type" value="Genomic_DNA"/>
</dbReference>
<accession>A0A6N3FU63</accession>
<evidence type="ECO:0008006" key="2">
    <source>
        <dbReference type="Google" id="ProtNLM"/>
    </source>
</evidence>
<organism evidence="1">
    <name type="scientific">Staphylococcus simulans</name>
    <dbReference type="NCBI Taxonomy" id="1286"/>
    <lineage>
        <taxon>Bacteria</taxon>
        <taxon>Bacillati</taxon>
        <taxon>Bacillota</taxon>
        <taxon>Bacilli</taxon>
        <taxon>Bacillales</taxon>
        <taxon>Staphylococcaceae</taxon>
        <taxon>Staphylococcus</taxon>
    </lineage>
</organism>
<evidence type="ECO:0000313" key="1">
    <source>
        <dbReference type="EMBL" id="VYU55189.1"/>
    </source>
</evidence>